<feature type="compositionally biased region" description="Low complexity" evidence="4">
    <location>
        <begin position="482"/>
        <end position="547"/>
    </location>
</feature>
<accession>A0A642V2R0</accession>
<dbReference type="Proteomes" id="UP000761534">
    <property type="component" value="Unassembled WGS sequence"/>
</dbReference>
<dbReference type="SUPFAM" id="SSF50978">
    <property type="entry name" value="WD40 repeat-like"/>
    <property type="match status" value="1"/>
</dbReference>
<feature type="repeat" description="WD" evidence="3">
    <location>
        <begin position="1"/>
        <end position="28"/>
    </location>
</feature>
<dbReference type="EMBL" id="SWFS01000330">
    <property type="protein sequence ID" value="KAA8909929.1"/>
    <property type="molecule type" value="Genomic_DNA"/>
</dbReference>
<evidence type="ECO:0000313" key="6">
    <source>
        <dbReference type="Proteomes" id="UP000761534"/>
    </source>
</evidence>
<feature type="compositionally biased region" description="Low complexity" evidence="4">
    <location>
        <begin position="260"/>
        <end position="271"/>
    </location>
</feature>
<evidence type="ECO:0000256" key="4">
    <source>
        <dbReference type="SAM" id="MobiDB-lite"/>
    </source>
</evidence>
<dbReference type="PROSITE" id="PS50082">
    <property type="entry name" value="WD_REPEATS_2"/>
    <property type="match status" value="2"/>
</dbReference>
<gene>
    <name evidence="5" type="ORF">TRICI_004314</name>
</gene>
<proteinExistence type="predicted"/>
<comment type="caution">
    <text evidence="5">The sequence shown here is derived from an EMBL/GenBank/DDBJ whole genome shotgun (WGS) entry which is preliminary data.</text>
</comment>
<name>A0A642V2R0_9ASCO</name>
<dbReference type="VEuPathDB" id="FungiDB:TRICI_004314"/>
<keyword evidence="6" id="KW-1185">Reference proteome</keyword>
<feature type="region of interest" description="Disordered" evidence="4">
    <location>
        <begin position="472"/>
        <end position="605"/>
    </location>
</feature>
<evidence type="ECO:0008006" key="7">
    <source>
        <dbReference type="Google" id="ProtNLM"/>
    </source>
</evidence>
<dbReference type="GO" id="GO:0043130">
    <property type="term" value="F:ubiquitin binding"/>
    <property type="evidence" value="ECO:0007669"/>
    <property type="project" value="TreeGrafter"/>
</dbReference>
<reference evidence="5" key="1">
    <citation type="journal article" date="2019" name="G3 (Bethesda)">
        <title>Genome Assemblies of Two Rare Opportunistic Yeast Pathogens: Diutina rugosa (syn. Candida rugosa) and Trichomonascus ciferrii (syn. Candida ciferrii).</title>
        <authorList>
            <person name="Mixao V."/>
            <person name="Saus E."/>
            <person name="Hansen A.P."/>
            <person name="Lass-Florl C."/>
            <person name="Gabaldon T."/>
        </authorList>
    </citation>
    <scope>NUCLEOTIDE SEQUENCE</scope>
    <source>
        <strain evidence="5">CBS 4856</strain>
    </source>
</reference>
<feature type="compositionally biased region" description="Basic residues" evidence="4">
    <location>
        <begin position="551"/>
        <end position="563"/>
    </location>
</feature>
<dbReference type="OrthoDB" id="2421129at2759"/>
<feature type="repeat" description="WD" evidence="3">
    <location>
        <begin position="119"/>
        <end position="160"/>
    </location>
</feature>
<dbReference type="InterPro" id="IPR051246">
    <property type="entry name" value="WDR48"/>
</dbReference>
<dbReference type="GO" id="GO:0000724">
    <property type="term" value="P:double-strand break repair via homologous recombination"/>
    <property type="evidence" value="ECO:0007669"/>
    <property type="project" value="TreeGrafter"/>
</dbReference>
<evidence type="ECO:0000256" key="2">
    <source>
        <dbReference type="ARBA" id="ARBA00022737"/>
    </source>
</evidence>
<dbReference type="SMART" id="SM00320">
    <property type="entry name" value="WD40"/>
    <property type="match status" value="5"/>
</dbReference>
<keyword evidence="2" id="KW-0677">Repeat</keyword>
<dbReference type="PANTHER" id="PTHR19862:SF14">
    <property type="entry name" value="WD REPEAT-CONTAINING PROTEIN 48"/>
    <property type="match status" value="1"/>
</dbReference>
<dbReference type="AlphaFoldDB" id="A0A642V2R0"/>
<sequence>MKGFIVATCSSDLTVKLWDPKSNNQALIGQHLDYVKCLTTPCHSSDWLLSGGLDRRIVGWDVKEQKGEKFSIESETEDPKGSIYALGLNKAANPIIGAGGPEAVVRLYDSRSTCQIMKFVGHTDNIRSILISDDGEWVLSGSSDSSIKLWSVTAGRLLHTFDMHDDSIWSLSSEHPTLDVFYSSDRSGIVAKTDIRQCEPSRLNVDDAYSAIVFKDHQGVAKMAHHEGYVWTATSNSWIHRWKDVELDKLREERGQQTESKLSSMLNSKLNVNADGDKEKKDGDEDEDDKNATSFKRLDGTPLDLRTNEESDELRVMPMYKNPVETLEGHIGIIKHRLLTDKMRVLTLDTSGVVTLWDLLKCVPIQSFGTAHDLDELADQFNVMNNNKMLSVSNWCTVTTRTGELYVSLESTTCFDAEVYADELEELEEALKDINFKEDHRINLGKWIIRNLLCNFLTALIEQDREYRRNKKRIQQQETVNSSSASVSTFSTISSDQNNTANTTTNHSSSNDSSSNEIINSVPVPAAADNTDANSSAANSSTPASSSKGKFMGKLRGFGKSKKDKSTPATVTSNSTNGSTTNNSTTAGSSTNNTTTTTVNNDRPEYTMSELIGYLRSKSSSLNNSPFSPPTSEEAPILKIPEGTKLMISEQTPGSGGTVDLYRGTVGSTGKDIEAIEKVIPEWVARVILMSEIPTKDAIKVGFTLQPNTPGVDPEIVGGGNLRLTAYQMLRARKIGLYLVDRLGDNAGSPDSYELICQGKSIPPNMSLAAIRTRFWRSGGDVVIRYRKKD</sequence>
<evidence type="ECO:0000313" key="5">
    <source>
        <dbReference type="EMBL" id="KAA8909929.1"/>
    </source>
</evidence>
<dbReference type="InterPro" id="IPR001680">
    <property type="entry name" value="WD40_rpt"/>
</dbReference>
<dbReference type="PANTHER" id="PTHR19862">
    <property type="entry name" value="WD REPEAT-CONTAINING PROTEIN 48"/>
    <property type="match status" value="1"/>
</dbReference>
<dbReference type="InterPro" id="IPR036322">
    <property type="entry name" value="WD40_repeat_dom_sf"/>
</dbReference>
<feature type="compositionally biased region" description="Low complexity" evidence="4">
    <location>
        <begin position="569"/>
        <end position="601"/>
    </location>
</feature>
<feature type="region of interest" description="Disordered" evidence="4">
    <location>
        <begin position="256"/>
        <end position="310"/>
    </location>
</feature>
<dbReference type="InterPro" id="IPR015943">
    <property type="entry name" value="WD40/YVTN_repeat-like_dom_sf"/>
</dbReference>
<dbReference type="Pfam" id="PF00400">
    <property type="entry name" value="WD40"/>
    <property type="match status" value="2"/>
</dbReference>
<dbReference type="PROSITE" id="PS50294">
    <property type="entry name" value="WD_REPEATS_REGION"/>
    <property type="match status" value="1"/>
</dbReference>
<evidence type="ECO:0000256" key="3">
    <source>
        <dbReference type="PROSITE-ProRule" id="PRU00221"/>
    </source>
</evidence>
<dbReference type="Pfam" id="PF11816">
    <property type="entry name" value="DUF3337"/>
    <property type="match status" value="1"/>
</dbReference>
<protein>
    <recommendedName>
        <fullName evidence="7">WD repeat-containing protein 48</fullName>
    </recommendedName>
</protein>
<organism evidence="5 6">
    <name type="scientific">Trichomonascus ciferrii</name>
    <dbReference type="NCBI Taxonomy" id="44093"/>
    <lineage>
        <taxon>Eukaryota</taxon>
        <taxon>Fungi</taxon>
        <taxon>Dikarya</taxon>
        <taxon>Ascomycota</taxon>
        <taxon>Saccharomycotina</taxon>
        <taxon>Dipodascomycetes</taxon>
        <taxon>Dipodascales</taxon>
        <taxon>Trichomonascaceae</taxon>
        <taxon>Trichomonascus</taxon>
        <taxon>Trichomonascus ciferrii complex</taxon>
    </lineage>
</organism>
<keyword evidence="1 3" id="KW-0853">WD repeat</keyword>
<evidence type="ECO:0000256" key="1">
    <source>
        <dbReference type="ARBA" id="ARBA00022574"/>
    </source>
</evidence>
<dbReference type="InterPro" id="IPR021772">
    <property type="entry name" value="WDR48/Bun107"/>
</dbReference>
<dbReference type="Gene3D" id="2.130.10.10">
    <property type="entry name" value="YVTN repeat-like/Quinoprotein amine dehydrogenase"/>
    <property type="match status" value="2"/>
</dbReference>